<dbReference type="Pfam" id="PF00226">
    <property type="entry name" value="DnaJ"/>
    <property type="match status" value="1"/>
</dbReference>
<dbReference type="EMBL" id="HBUF01340711">
    <property type="protein sequence ID" value="CAG6702918.1"/>
    <property type="molecule type" value="Transcribed_RNA"/>
</dbReference>
<dbReference type="EMBL" id="HBUF01668576">
    <property type="protein sequence ID" value="CAG6790149.1"/>
    <property type="molecule type" value="Transcribed_RNA"/>
</dbReference>
<evidence type="ECO:0000256" key="1">
    <source>
        <dbReference type="SAM" id="Phobius"/>
    </source>
</evidence>
<dbReference type="PANTHER" id="PTHR44825">
    <property type="match status" value="1"/>
</dbReference>
<dbReference type="PRINTS" id="PR00625">
    <property type="entry name" value="JDOMAIN"/>
</dbReference>
<dbReference type="InterPro" id="IPR001623">
    <property type="entry name" value="DnaJ_domain"/>
</dbReference>
<name>A0A8D8UE15_9HEMI</name>
<proteinExistence type="predicted"/>
<dbReference type="EMBL" id="HBUF01340715">
    <property type="protein sequence ID" value="CAG6702922.1"/>
    <property type="molecule type" value="Transcribed_RNA"/>
</dbReference>
<reference evidence="3" key="1">
    <citation type="submission" date="2021-05" db="EMBL/GenBank/DDBJ databases">
        <authorList>
            <person name="Alioto T."/>
            <person name="Alioto T."/>
            <person name="Gomez Garrido J."/>
        </authorList>
    </citation>
    <scope>NUCLEOTIDE SEQUENCE</scope>
</reference>
<keyword evidence="1" id="KW-0812">Transmembrane</keyword>
<dbReference type="SMART" id="SM00271">
    <property type="entry name" value="DnaJ"/>
    <property type="match status" value="1"/>
</dbReference>
<dbReference type="PANTHER" id="PTHR44825:SF1">
    <property type="entry name" value="DNAJ HOMOLOG SUBFAMILY C MEMBER 4"/>
    <property type="match status" value="1"/>
</dbReference>
<protein>
    <submittedName>
        <fullName evidence="3">DnaJ-like protein 60</fullName>
    </submittedName>
</protein>
<accession>A0A8D8UE15</accession>
<feature type="domain" description="J" evidence="2">
    <location>
        <begin position="42"/>
        <end position="107"/>
    </location>
</feature>
<dbReference type="InterPro" id="IPR036869">
    <property type="entry name" value="J_dom_sf"/>
</dbReference>
<dbReference type="EMBL" id="HBUF01340712">
    <property type="protein sequence ID" value="CAG6702919.1"/>
    <property type="molecule type" value="Transcribed_RNA"/>
</dbReference>
<dbReference type="EMBL" id="HBUF01160595">
    <property type="protein sequence ID" value="CAG6650000.1"/>
    <property type="molecule type" value="Transcribed_RNA"/>
</dbReference>
<dbReference type="InterPro" id="IPR052763">
    <property type="entry name" value="DnaJ_C4"/>
</dbReference>
<keyword evidence="1" id="KW-0472">Membrane</keyword>
<organism evidence="3">
    <name type="scientific">Cacopsylla melanoneura</name>
    <dbReference type="NCBI Taxonomy" id="428564"/>
    <lineage>
        <taxon>Eukaryota</taxon>
        <taxon>Metazoa</taxon>
        <taxon>Ecdysozoa</taxon>
        <taxon>Arthropoda</taxon>
        <taxon>Hexapoda</taxon>
        <taxon>Insecta</taxon>
        <taxon>Pterygota</taxon>
        <taxon>Neoptera</taxon>
        <taxon>Paraneoptera</taxon>
        <taxon>Hemiptera</taxon>
        <taxon>Sternorrhyncha</taxon>
        <taxon>Psylloidea</taxon>
        <taxon>Psyllidae</taxon>
        <taxon>Psyllinae</taxon>
        <taxon>Cacopsylla</taxon>
    </lineage>
</organism>
<evidence type="ECO:0000259" key="2">
    <source>
        <dbReference type="PROSITE" id="PS50076"/>
    </source>
</evidence>
<dbReference type="PROSITE" id="PS00636">
    <property type="entry name" value="DNAJ_1"/>
    <property type="match status" value="1"/>
</dbReference>
<evidence type="ECO:0000313" key="3">
    <source>
        <dbReference type="EMBL" id="CAG6702922.1"/>
    </source>
</evidence>
<keyword evidence="1" id="KW-1133">Transmembrane helix</keyword>
<dbReference type="Gene3D" id="1.10.287.110">
    <property type="entry name" value="DnaJ domain"/>
    <property type="match status" value="1"/>
</dbReference>
<feature type="transmembrane region" description="Helical" evidence="1">
    <location>
        <begin position="164"/>
        <end position="187"/>
    </location>
</feature>
<dbReference type="EMBL" id="HBUF01340713">
    <property type="protein sequence ID" value="CAG6702920.1"/>
    <property type="molecule type" value="Transcribed_RNA"/>
</dbReference>
<dbReference type="AlphaFoldDB" id="A0A8D8UE15"/>
<dbReference type="CDD" id="cd06257">
    <property type="entry name" value="DnaJ"/>
    <property type="match status" value="1"/>
</dbReference>
<dbReference type="InterPro" id="IPR018253">
    <property type="entry name" value="DnaJ_domain_CS"/>
</dbReference>
<dbReference type="PROSITE" id="PS50076">
    <property type="entry name" value="DNAJ_2"/>
    <property type="match status" value="1"/>
</dbReference>
<sequence>MYSFLCSCMKVQSFCPKSTFVFLNKAGPCCQNFRYYSGQDDTHYDVLEVKKNSSPKEIRSAFIRLSKEFHPDKNPKNPLLHDKFVQLNEAYSTLNDIDSRRNYDASLNLKEAKRRIFVYRTENPGTSERPEFWKDYYDFEAQMKKNEAIYIPKFLHKITQLSRAALVLVLIAVAAGAMALQVGSVFISKALPQEIMLTKEMEIAQNLMNAKNDAKKFGLQENIERFQKRFEESQHPPGTGV</sequence>
<dbReference type="SUPFAM" id="SSF46565">
    <property type="entry name" value="Chaperone J-domain"/>
    <property type="match status" value="1"/>
</dbReference>